<accession>A0A6J4Q4W3</accession>
<organism evidence="1">
    <name type="scientific">uncultured Rubrobacteraceae bacterium</name>
    <dbReference type="NCBI Taxonomy" id="349277"/>
    <lineage>
        <taxon>Bacteria</taxon>
        <taxon>Bacillati</taxon>
        <taxon>Actinomycetota</taxon>
        <taxon>Rubrobacteria</taxon>
        <taxon>Rubrobacterales</taxon>
        <taxon>Rubrobacteraceae</taxon>
        <taxon>environmental samples</taxon>
    </lineage>
</organism>
<protein>
    <submittedName>
        <fullName evidence="1">Uncharacterized protein</fullName>
    </submittedName>
</protein>
<dbReference type="AlphaFoldDB" id="A0A6J4Q4W3"/>
<proteinExistence type="predicted"/>
<name>A0A6J4Q4W3_9ACTN</name>
<sequence>MSPWERRERGGPYYTRSRKEGGRVVREYVGGGVLGEIAHLEDESERRRREEEASSWKEERERLEGLMAPVDELCEAAEVLARAALLAAGYRRHNRGEWRKSREPQGC</sequence>
<gene>
    <name evidence="1" type="ORF">AVDCRST_MAG55-2623</name>
</gene>
<dbReference type="EMBL" id="CADCUZ010000128">
    <property type="protein sequence ID" value="CAA9430490.1"/>
    <property type="molecule type" value="Genomic_DNA"/>
</dbReference>
<reference evidence="1" key="1">
    <citation type="submission" date="2020-02" db="EMBL/GenBank/DDBJ databases">
        <authorList>
            <person name="Meier V. D."/>
        </authorList>
    </citation>
    <scope>NUCLEOTIDE SEQUENCE</scope>
    <source>
        <strain evidence="1">AVDCRST_MAG55</strain>
    </source>
</reference>
<evidence type="ECO:0000313" key="1">
    <source>
        <dbReference type="EMBL" id="CAA9430490.1"/>
    </source>
</evidence>